<accession>A0A1I5YLP3</accession>
<gene>
    <name evidence="1" type="ORF">SAMN05421853_10668</name>
</gene>
<dbReference type="STRING" id="93684.SAMN05421853_10668"/>
<organism evidence="1 2">
    <name type="scientific">Roseivivax halotolerans</name>
    <dbReference type="NCBI Taxonomy" id="93684"/>
    <lineage>
        <taxon>Bacteria</taxon>
        <taxon>Pseudomonadati</taxon>
        <taxon>Pseudomonadota</taxon>
        <taxon>Alphaproteobacteria</taxon>
        <taxon>Rhodobacterales</taxon>
        <taxon>Roseobacteraceae</taxon>
        <taxon>Roseivivax</taxon>
    </lineage>
</organism>
<dbReference type="EMBL" id="FOXV01000006">
    <property type="protein sequence ID" value="SFQ45179.1"/>
    <property type="molecule type" value="Genomic_DNA"/>
</dbReference>
<proteinExistence type="predicted"/>
<sequence>MSRYSLTKTRFKEGVWEGLISSEARDAPAPDVVVSLFDTPIRGASVAPVGESGQWLLEVPVPPEAIGDGVMTFLVADAVTEEVMGSFTMIGDDALAEDIRAEMALLRAELDMLKRAFRRHCLETS</sequence>
<evidence type="ECO:0000313" key="1">
    <source>
        <dbReference type="EMBL" id="SFQ45179.1"/>
    </source>
</evidence>
<reference evidence="2" key="1">
    <citation type="submission" date="2016-10" db="EMBL/GenBank/DDBJ databases">
        <authorList>
            <person name="Varghese N."/>
            <person name="Submissions S."/>
        </authorList>
    </citation>
    <scope>NUCLEOTIDE SEQUENCE [LARGE SCALE GENOMIC DNA]</scope>
    <source>
        <strain evidence="2">JCM 10271</strain>
    </source>
</reference>
<dbReference type="RefSeq" id="WP_093011304.1">
    <property type="nucleotide sequence ID" value="NZ_FOXV01000006.1"/>
</dbReference>
<evidence type="ECO:0000313" key="2">
    <source>
        <dbReference type="Proteomes" id="UP000243106"/>
    </source>
</evidence>
<keyword evidence="2" id="KW-1185">Reference proteome</keyword>
<dbReference type="Proteomes" id="UP000243106">
    <property type="component" value="Unassembled WGS sequence"/>
</dbReference>
<dbReference type="AlphaFoldDB" id="A0A1I5YLP3"/>
<protein>
    <submittedName>
        <fullName evidence="1">Uncharacterized protein</fullName>
    </submittedName>
</protein>
<name>A0A1I5YLP3_9RHOB</name>